<keyword evidence="2" id="KW-1185">Reference proteome</keyword>
<organism evidence="1 2">
    <name type="scientific">Paenibacillus pectinilyticus</name>
    <dbReference type="NCBI Taxonomy" id="512399"/>
    <lineage>
        <taxon>Bacteria</taxon>
        <taxon>Bacillati</taxon>
        <taxon>Bacillota</taxon>
        <taxon>Bacilli</taxon>
        <taxon>Bacillales</taxon>
        <taxon>Paenibacillaceae</taxon>
        <taxon>Paenibacillus</taxon>
    </lineage>
</organism>
<dbReference type="Pfam" id="PF10704">
    <property type="entry name" value="DUF2508"/>
    <property type="match status" value="1"/>
</dbReference>
<sequence length="100" mass="11493">MNGGLPVRPALLGKHGFKSLRQKHVQDELKMDKIMLIQEIRSAHQTWVAAQAHFDFALDKDQIDYTIYALEAAEKRFEMLIKQAKKLGISLIDSDRLMEV</sequence>
<dbReference type="OrthoDB" id="2649829at2"/>
<evidence type="ECO:0000313" key="1">
    <source>
        <dbReference type="EMBL" id="OCT16108.1"/>
    </source>
</evidence>
<name>A0A1C1A6H1_9BACL</name>
<dbReference type="Proteomes" id="UP000093309">
    <property type="component" value="Unassembled WGS sequence"/>
</dbReference>
<reference evidence="2" key="1">
    <citation type="submission" date="2016-05" db="EMBL/GenBank/DDBJ databases">
        <title>Paenibacillus oryzae. sp. nov., isolated from the rice root.</title>
        <authorList>
            <person name="Zhang J."/>
            <person name="Zhang X."/>
        </authorList>
    </citation>
    <scope>NUCLEOTIDE SEQUENCE [LARGE SCALE GENOMIC DNA]</scope>
    <source>
        <strain evidence="2">KCTC13222</strain>
    </source>
</reference>
<accession>A0A1C1A6H1</accession>
<dbReference type="InterPro" id="IPR019644">
    <property type="entry name" value="DUF2508"/>
</dbReference>
<comment type="caution">
    <text evidence="1">The sequence shown here is derived from an EMBL/GenBank/DDBJ whole genome shotgun (WGS) entry which is preliminary data.</text>
</comment>
<dbReference type="EMBL" id="LYPC01000011">
    <property type="protein sequence ID" value="OCT16108.1"/>
    <property type="molecule type" value="Genomic_DNA"/>
</dbReference>
<evidence type="ECO:0008006" key="3">
    <source>
        <dbReference type="Google" id="ProtNLM"/>
    </source>
</evidence>
<dbReference type="STRING" id="512399.A8709_01265"/>
<proteinExistence type="predicted"/>
<dbReference type="AlphaFoldDB" id="A0A1C1A6H1"/>
<evidence type="ECO:0000313" key="2">
    <source>
        <dbReference type="Proteomes" id="UP000093309"/>
    </source>
</evidence>
<gene>
    <name evidence="1" type="ORF">A8709_01265</name>
</gene>
<protein>
    <recommendedName>
        <fullName evidence="3">DUF2508 domain-containing protein</fullName>
    </recommendedName>
</protein>